<organism evidence="3 4">
    <name type="scientific">Bacteroides eggerthii</name>
    <dbReference type="NCBI Taxonomy" id="28111"/>
    <lineage>
        <taxon>Bacteria</taxon>
        <taxon>Pseudomonadati</taxon>
        <taxon>Bacteroidota</taxon>
        <taxon>Bacteroidia</taxon>
        <taxon>Bacteroidales</taxon>
        <taxon>Bacteroidaceae</taxon>
        <taxon>Bacteroides</taxon>
    </lineage>
</organism>
<dbReference type="GO" id="GO:0050124">
    <property type="term" value="F:N-acylneuraminate-9-phosphatase activity"/>
    <property type="evidence" value="ECO:0007669"/>
    <property type="project" value="TreeGrafter"/>
</dbReference>
<sequence>MKDKIEVVAFDADDTLWENELYFQEFEHKFCDLLKTYQPPAAVSQELFKTEMKNLHMYGYGLKSMMLSMIETACRITGGKENLHCAEEIIRLGQELLQKPVTLLDGVENVLLQLQGKCKLVLATKGDLFDQKRKVMDSGLVRYFCHIEIMSDKKEADYQKLLNTVGCAPQNFLMLGNSIKSDILPILNLGGYAAHIPYHITWQYENHEGNVTHPNFLQLKNIKDIIGYLL</sequence>
<evidence type="ECO:0000256" key="2">
    <source>
        <dbReference type="ARBA" id="ARBA00022842"/>
    </source>
</evidence>
<name>A0A380YKZ5_9BACE</name>
<dbReference type="InterPro" id="IPR023214">
    <property type="entry name" value="HAD_sf"/>
</dbReference>
<dbReference type="Pfam" id="PF00702">
    <property type="entry name" value="Hydrolase"/>
    <property type="match status" value="1"/>
</dbReference>
<evidence type="ECO:0000313" key="4">
    <source>
        <dbReference type="Proteomes" id="UP000254424"/>
    </source>
</evidence>
<dbReference type="GeneID" id="93071095"/>
<dbReference type="OrthoDB" id="6101375at2"/>
<dbReference type="RefSeq" id="WP_004290975.1">
    <property type="nucleotide sequence ID" value="NZ_CABKNQ010000018.1"/>
</dbReference>
<dbReference type="Gene3D" id="1.10.150.240">
    <property type="entry name" value="Putative phosphatase, domain 2"/>
    <property type="match status" value="1"/>
</dbReference>
<dbReference type="EMBL" id="UFSX01000001">
    <property type="protein sequence ID" value="SUV29203.1"/>
    <property type="molecule type" value="Genomic_DNA"/>
</dbReference>
<reference evidence="3 4" key="1">
    <citation type="submission" date="2018-06" db="EMBL/GenBank/DDBJ databases">
        <authorList>
            <consortium name="Pathogen Informatics"/>
            <person name="Doyle S."/>
        </authorList>
    </citation>
    <scope>NUCLEOTIDE SEQUENCE [LARGE SCALE GENOMIC DNA]</scope>
    <source>
        <strain evidence="3 4">NCTC11155</strain>
    </source>
</reference>
<dbReference type="STRING" id="483216.BACEGG_02663"/>
<proteinExistence type="predicted"/>
<dbReference type="InterPro" id="IPR051400">
    <property type="entry name" value="HAD-like_hydrolase"/>
</dbReference>
<dbReference type="InterPro" id="IPR023198">
    <property type="entry name" value="PGP-like_dom2"/>
</dbReference>
<evidence type="ECO:0000256" key="1">
    <source>
        <dbReference type="ARBA" id="ARBA00022801"/>
    </source>
</evidence>
<accession>A0A380YKZ5</accession>
<dbReference type="AlphaFoldDB" id="A0A380YKZ5"/>
<dbReference type="SFLD" id="SFLDG01129">
    <property type="entry name" value="C1.5:_HAD__Beta-PGM__Phosphata"/>
    <property type="match status" value="1"/>
</dbReference>
<dbReference type="Gene3D" id="3.40.50.1000">
    <property type="entry name" value="HAD superfamily/HAD-like"/>
    <property type="match status" value="1"/>
</dbReference>
<protein>
    <submittedName>
        <fullName evidence="3">Haloacid dehalogenase-like family hydrolase</fullName>
    </submittedName>
</protein>
<dbReference type="GO" id="GO:0046380">
    <property type="term" value="P:N-acetylneuraminate biosynthetic process"/>
    <property type="evidence" value="ECO:0007669"/>
    <property type="project" value="TreeGrafter"/>
</dbReference>
<dbReference type="PANTHER" id="PTHR46470">
    <property type="entry name" value="N-ACYLNEURAMINATE-9-PHOSPHATASE"/>
    <property type="match status" value="1"/>
</dbReference>
<keyword evidence="2" id="KW-0460">Magnesium</keyword>
<evidence type="ECO:0000313" key="3">
    <source>
        <dbReference type="EMBL" id="SUV29203.1"/>
    </source>
</evidence>
<gene>
    <name evidence="3" type="ORF">NCTC11155_01175</name>
</gene>
<keyword evidence="1 3" id="KW-0378">Hydrolase</keyword>
<dbReference type="Proteomes" id="UP000254424">
    <property type="component" value="Unassembled WGS sequence"/>
</dbReference>
<dbReference type="SUPFAM" id="SSF56784">
    <property type="entry name" value="HAD-like"/>
    <property type="match status" value="1"/>
</dbReference>
<dbReference type="InterPro" id="IPR036412">
    <property type="entry name" value="HAD-like_sf"/>
</dbReference>
<dbReference type="SFLD" id="SFLDS00003">
    <property type="entry name" value="Haloacid_Dehalogenase"/>
    <property type="match status" value="1"/>
</dbReference>
<dbReference type="PANTHER" id="PTHR46470:SF3">
    <property type="entry name" value="N-ACYLNEURAMINATE-9-PHOSPHATASE"/>
    <property type="match status" value="1"/>
</dbReference>